<dbReference type="PROSITE" id="PS00671">
    <property type="entry name" value="D_2_HYDROXYACID_DH_3"/>
    <property type="match status" value="1"/>
</dbReference>
<dbReference type="InterPro" id="IPR036291">
    <property type="entry name" value="NAD(P)-bd_dom_sf"/>
</dbReference>
<dbReference type="RefSeq" id="WP_065543791.1">
    <property type="nucleotide sequence ID" value="NZ_CP015405.2"/>
</dbReference>
<dbReference type="PANTHER" id="PTHR43761">
    <property type="entry name" value="D-ISOMER SPECIFIC 2-HYDROXYACID DEHYDROGENASE FAMILY PROTEIN (AFU_ORTHOLOGUE AFUA_1G13630)"/>
    <property type="match status" value="1"/>
</dbReference>
<keyword evidence="3" id="KW-0520">NAD</keyword>
<dbReference type="KEGG" id="byl:A4V09_19210"/>
<dbReference type="SUPFAM" id="SSF51735">
    <property type="entry name" value="NAD(P)-binding Rossmann-fold domains"/>
    <property type="match status" value="1"/>
</dbReference>
<dbReference type="InterPro" id="IPR006139">
    <property type="entry name" value="D-isomer_2_OHA_DH_cat_dom"/>
</dbReference>
<gene>
    <name evidence="7" type="ORF">A4V09_19210</name>
</gene>
<reference evidence="7" key="1">
    <citation type="submission" date="2017-04" db="EMBL/GenBank/DDBJ databases">
        <title>Complete Genome Sequences of Twelve Strains of a Stable Defined Moderately Diverse Mouse Microbiota 2 (sDMDMm2).</title>
        <authorList>
            <person name="Uchimura Y."/>
            <person name="Wyss M."/>
            <person name="Brugiroux S."/>
            <person name="Limenitakis J.P."/>
            <person name="Stecher B."/>
            <person name="McCoy K.D."/>
            <person name="Macpherson A.J."/>
        </authorList>
    </citation>
    <scope>NUCLEOTIDE SEQUENCE</scope>
    <source>
        <strain evidence="7">YL58</strain>
    </source>
</reference>
<dbReference type="GO" id="GO:0016616">
    <property type="term" value="F:oxidoreductase activity, acting on the CH-OH group of donors, NAD or NADP as acceptor"/>
    <property type="evidence" value="ECO:0007669"/>
    <property type="project" value="InterPro"/>
</dbReference>
<protein>
    <submittedName>
        <fullName evidence="7">Hydroxyacid dehydrogenase</fullName>
    </submittedName>
</protein>
<dbReference type="FunFam" id="3.40.50.720:FF:000203">
    <property type="entry name" value="D-3-phosphoglycerate dehydrogenase (SerA)"/>
    <property type="match status" value="1"/>
</dbReference>
<dbReference type="GO" id="GO:0051287">
    <property type="term" value="F:NAD binding"/>
    <property type="evidence" value="ECO:0007669"/>
    <property type="project" value="InterPro"/>
</dbReference>
<proteinExistence type="inferred from homology"/>
<dbReference type="PANTHER" id="PTHR43761:SF1">
    <property type="entry name" value="D-ISOMER SPECIFIC 2-HYDROXYACID DEHYDROGENASE CATALYTIC DOMAIN-CONTAINING PROTEIN-RELATED"/>
    <property type="match status" value="1"/>
</dbReference>
<dbReference type="Pfam" id="PF02826">
    <property type="entry name" value="2-Hacid_dh_C"/>
    <property type="match status" value="1"/>
</dbReference>
<dbReference type="SUPFAM" id="SSF52283">
    <property type="entry name" value="Formate/glycerate dehydrogenase catalytic domain-like"/>
    <property type="match status" value="1"/>
</dbReference>
<dbReference type="OrthoDB" id="9805416at2"/>
<evidence type="ECO:0000256" key="3">
    <source>
        <dbReference type="ARBA" id="ARBA00023027"/>
    </source>
</evidence>
<dbReference type="InterPro" id="IPR029753">
    <property type="entry name" value="D-isomer_DH_CS"/>
</dbReference>
<dbReference type="InterPro" id="IPR006140">
    <property type="entry name" value="D-isomer_DH_NAD-bd"/>
</dbReference>
<dbReference type="CDD" id="cd12162">
    <property type="entry name" value="2-Hacid_dh_4"/>
    <property type="match status" value="1"/>
</dbReference>
<sequence>MKIVVLDGYTENPGDLSWESLKQYGELTVYDRTSYVDSPLIAERIGDAEIVVMNKTPVTRKTIDKCPNIKLIAVLATGYNVVDCAYAKEKGIPVVNVPTYGTQIVGQYAVGLLLEICSHYGHHAKTVAEGRWENHADWCYWDYPMIELYGKTAGIIGLGRIGQATAKILRSMDMKVLAYDAYQSEAGKKLAEYVDLDTLFAQADVIFLHCPLFPETEGIINKENIAKMKDGVILINNSRGQLVVEQDLADALNSGKMYAAGLDVVSTEPIKGDNPLLKAKNCFITPHISWAAQASRQRIMDITAGNIKAYLVGSPVNVVNMQ</sequence>
<evidence type="ECO:0000313" key="7">
    <source>
        <dbReference type="EMBL" id="ANU77685.1"/>
    </source>
</evidence>
<evidence type="ECO:0000256" key="4">
    <source>
        <dbReference type="RuleBase" id="RU003719"/>
    </source>
</evidence>
<comment type="similarity">
    <text evidence="1 4">Belongs to the D-isomer specific 2-hydroxyacid dehydrogenase family.</text>
</comment>
<evidence type="ECO:0000313" key="8">
    <source>
        <dbReference type="Proteomes" id="UP000092574"/>
    </source>
</evidence>
<evidence type="ECO:0000256" key="2">
    <source>
        <dbReference type="ARBA" id="ARBA00023002"/>
    </source>
</evidence>
<dbReference type="EMBL" id="CP015405">
    <property type="protein sequence ID" value="ANU77685.1"/>
    <property type="molecule type" value="Genomic_DNA"/>
</dbReference>
<feature type="domain" description="D-isomer specific 2-hydroxyacid dehydrogenase catalytic" evidence="5">
    <location>
        <begin position="17"/>
        <end position="320"/>
    </location>
</feature>
<dbReference type="Proteomes" id="UP000092574">
    <property type="component" value="Chromosome"/>
</dbReference>
<accession>A0A1C7IDL9</accession>
<keyword evidence="8" id="KW-1185">Reference proteome</keyword>
<dbReference type="Gene3D" id="3.40.50.720">
    <property type="entry name" value="NAD(P)-binding Rossmann-like Domain"/>
    <property type="match status" value="2"/>
</dbReference>
<evidence type="ECO:0000259" key="6">
    <source>
        <dbReference type="Pfam" id="PF02826"/>
    </source>
</evidence>
<dbReference type="AlphaFoldDB" id="A0A1C7IDL9"/>
<organism evidence="7 8">
    <name type="scientific">Blautia pseudococcoides</name>
    <dbReference type="NCBI Taxonomy" id="1796616"/>
    <lineage>
        <taxon>Bacteria</taxon>
        <taxon>Bacillati</taxon>
        <taxon>Bacillota</taxon>
        <taxon>Clostridia</taxon>
        <taxon>Lachnospirales</taxon>
        <taxon>Lachnospiraceae</taxon>
        <taxon>Blautia</taxon>
    </lineage>
</organism>
<dbReference type="Pfam" id="PF00389">
    <property type="entry name" value="2-Hacid_dh"/>
    <property type="match status" value="1"/>
</dbReference>
<dbReference type="PROSITE" id="PS00065">
    <property type="entry name" value="D_2_HYDROXYACID_DH_1"/>
    <property type="match status" value="1"/>
</dbReference>
<dbReference type="InterPro" id="IPR029752">
    <property type="entry name" value="D-isomer_DH_CS1"/>
</dbReference>
<feature type="domain" description="D-isomer specific 2-hydroxyacid dehydrogenase NAD-binding" evidence="6">
    <location>
        <begin position="110"/>
        <end position="289"/>
    </location>
</feature>
<dbReference type="STRING" id="1796616.A4V09_19210"/>
<keyword evidence="2 4" id="KW-0560">Oxidoreductase</keyword>
<evidence type="ECO:0000256" key="1">
    <source>
        <dbReference type="ARBA" id="ARBA00005854"/>
    </source>
</evidence>
<dbReference type="PROSITE" id="PS00670">
    <property type="entry name" value="D_2_HYDROXYACID_DH_2"/>
    <property type="match status" value="1"/>
</dbReference>
<name>A0A1C7IDL9_9FIRM</name>
<evidence type="ECO:0000259" key="5">
    <source>
        <dbReference type="Pfam" id="PF00389"/>
    </source>
</evidence>
<dbReference type="InterPro" id="IPR050418">
    <property type="entry name" value="D-iso_2-hydroxyacid_DH_PdxB"/>
</dbReference>